<evidence type="ECO:0000256" key="4">
    <source>
        <dbReference type="ARBA" id="ARBA00022840"/>
    </source>
</evidence>
<evidence type="ECO:0000259" key="6">
    <source>
        <dbReference type="PROSITE" id="PS51194"/>
    </source>
</evidence>
<dbReference type="Proteomes" id="UP000194286">
    <property type="component" value="Unassembled WGS sequence"/>
</dbReference>
<dbReference type="GO" id="GO:0003676">
    <property type="term" value="F:nucleic acid binding"/>
    <property type="evidence" value="ECO:0007669"/>
    <property type="project" value="InterPro"/>
</dbReference>
<keyword evidence="3 7" id="KW-0347">Helicase</keyword>
<keyword evidence="1" id="KW-0547">Nucleotide-binding</keyword>
<reference evidence="7 8" key="1">
    <citation type="submission" date="2016-09" db="EMBL/GenBank/DDBJ databases">
        <title>Lactobacillus reuteri KLR3005, genome sequencing and assembly.</title>
        <authorList>
            <person name="Lee J.-Y."/>
            <person name="Kim E.B."/>
            <person name="Choi Y.-J."/>
        </authorList>
    </citation>
    <scope>NUCLEOTIDE SEQUENCE [LARGE SCALE GENOMIC DNA]</scope>
    <source>
        <strain evidence="7 8">KLR3005</strain>
    </source>
</reference>
<evidence type="ECO:0000256" key="3">
    <source>
        <dbReference type="ARBA" id="ARBA00022806"/>
    </source>
</evidence>
<dbReference type="PROSITE" id="PS51194">
    <property type="entry name" value="HELICASE_CTER"/>
    <property type="match status" value="1"/>
</dbReference>
<keyword evidence="2" id="KW-0378">Hydrolase</keyword>
<dbReference type="InterPro" id="IPR001650">
    <property type="entry name" value="Helicase_C-like"/>
</dbReference>
<proteinExistence type="predicted"/>
<sequence length="869" mass="100716">MVEQSRTLAEYLYDNLHQNSYLKKLIQRLLLEYSYYLFDANFSLEKKEKIDLLKFADLLSKAKNSRGSADCKNLSLKIIALLNEMYPEDPSVNLVSNSVLSSLNNYLPRKVSVYSKVSTIDFLWNEVMDNYNTLKRRIPGDEKQTFVGCQDKVFASLNKKVNSFSAPTSMGKTYLIKKYIEYRVKSGEELNFAITVPSKALITEIRSSLLEDLDVELSQNSYRIISSSEEYALQYKNRNYIFVMTPERLSNLLSEDSELRLNYLFIDESQKATEMDSRSIYYYDIIDQIKTWRQMPKITFASPLISNPDLFLELVDNNDQNYIRVNESPVTQNKFIIDRYDKTFSVYNDWDKNLQKLSPFSEASIPHIVLQILNKITKNTQSLIYYGSKADVMSDAVIISRELPNINSSELQKLSDYISRKIHPNYVLVDLVKKGIAFHIGELPLDVRTKIEEAYRNGILKTILCTSTLLEGVNLPADNIFVTSLNNGKNKLSQLEFLNLIGRVGRLGHSMLGNVFLITGEKEKSHSNLPAYLRYLNQKLKKEKLSVEKALKPKQVAAIKKSLNKGDIGLTTIDDKKNYDFLRKISLIYIKEINYNQKGFTRKQFRKSLSDKDEEGIVKALRSKYPNDRQEDVNFSADQANLLKQSINSEDISEFPPIFKDDNKLDVDNTYNFFVKLSGVFKWNLYEQKFVNAGADKKTQEKTLEDYAKLTLLWISGYSLKDICDFAIEIRKYDPTFLDRLDQDRRLSVNINWDTITINTVMRQLNKIIFVLGKYFLKVAKELSTNESQFENNWYRYLEYGTNSELRIWLQQNGYSRESSQFIEANAEKLIINNGSFGWLITNAINKVDDFDVVNETKEVRTNVPEIFN</sequence>
<feature type="domain" description="Helicase C-terminal" evidence="6">
    <location>
        <begin position="368"/>
        <end position="551"/>
    </location>
</feature>
<dbReference type="InterPro" id="IPR011545">
    <property type="entry name" value="DEAD/DEAH_box_helicase_dom"/>
</dbReference>
<evidence type="ECO:0000256" key="1">
    <source>
        <dbReference type="ARBA" id="ARBA00022741"/>
    </source>
</evidence>
<dbReference type="SMART" id="SM00490">
    <property type="entry name" value="HELICc"/>
    <property type="match status" value="1"/>
</dbReference>
<feature type="domain" description="Helicase ATP-binding" evidence="5">
    <location>
        <begin position="153"/>
        <end position="322"/>
    </location>
</feature>
<name>A0A1Y2UVC3_LIMRT</name>
<dbReference type="Pfam" id="PF00270">
    <property type="entry name" value="DEAD"/>
    <property type="match status" value="1"/>
</dbReference>
<dbReference type="GO" id="GO:0004386">
    <property type="term" value="F:helicase activity"/>
    <property type="evidence" value="ECO:0007669"/>
    <property type="project" value="UniProtKB-KW"/>
</dbReference>
<dbReference type="InterPro" id="IPR027417">
    <property type="entry name" value="P-loop_NTPase"/>
</dbReference>
<dbReference type="SMART" id="SM00487">
    <property type="entry name" value="DEXDc"/>
    <property type="match status" value="1"/>
</dbReference>
<evidence type="ECO:0000259" key="5">
    <source>
        <dbReference type="PROSITE" id="PS51192"/>
    </source>
</evidence>
<gene>
    <name evidence="7" type="ORF">BHL82_03975</name>
</gene>
<dbReference type="GO" id="GO:0005524">
    <property type="term" value="F:ATP binding"/>
    <property type="evidence" value="ECO:0007669"/>
    <property type="project" value="UniProtKB-KW"/>
</dbReference>
<dbReference type="Gene3D" id="3.40.50.300">
    <property type="entry name" value="P-loop containing nucleotide triphosphate hydrolases"/>
    <property type="match status" value="2"/>
</dbReference>
<dbReference type="AlphaFoldDB" id="A0A1Y2UVC3"/>
<dbReference type="RefSeq" id="WP_086135817.1">
    <property type="nucleotide sequence ID" value="NZ_MIMU01000022.1"/>
</dbReference>
<dbReference type="InterPro" id="IPR014001">
    <property type="entry name" value="Helicase_ATP-bd"/>
</dbReference>
<evidence type="ECO:0000313" key="7">
    <source>
        <dbReference type="EMBL" id="OTA88959.1"/>
    </source>
</evidence>
<comment type="caution">
    <text evidence="7">The sequence shown here is derived from an EMBL/GenBank/DDBJ whole genome shotgun (WGS) entry which is preliminary data.</text>
</comment>
<organism evidence="7 8">
    <name type="scientific">Limosilactobacillus reuteri</name>
    <name type="common">Lactobacillus reuteri</name>
    <dbReference type="NCBI Taxonomy" id="1598"/>
    <lineage>
        <taxon>Bacteria</taxon>
        <taxon>Bacillati</taxon>
        <taxon>Bacillota</taxon>
        <taxon>Bacilli</taxon>
        <taxon>Lactobacillales</taxon>
        <taxon>Lactobacillaceae</taxon>
        <taxon>Limosilactobacillus</taxon>
    </lineage>
</organism>
<evidence type="ECO:0000256" key="2">
    <source>
        <dbReference type="ARBA" id="ARBA00022801"/>
    </source>
</evidence>
<dbReference type="EMBL" id="MIMU01000022">
    <property type="protein sequence ID" value="OTA88959.1"/>
    <property type="molecule type" value="Genomic_DNA"/>
</dbReference>
<accession>A0A1Y2UVC3</accession>
<keyword evidence="4" id="KW-0067">ATP-binding</keyword>
<dbReference type="PANTHER" id="PTHR47961:SF6">
    <property type="entry name" value="DNA-DIRECTED DNA POLYMERASE"/>
    <property type="match status" value="1"/>
</dbReference>
<dbReference type="InterPro" id="IPR050474">
    <property type="entry name" value="Hel308_SKI2-like"/>
</dbReference>
<dbReference type="GO" id="GO:0016787">
    <property type="term" value="F:hydrolase activity"/>
    <property type="evidence" value="ECO:0007669"/>
    <property type="project" value="UniProtKB-KW"/>
</dbReference>
<evidence type="ECO:0000313" key="8">
    <source>
        <dbReference type="Proteomes" id="UP000194286"/>
    </source>
</evidence>
<protein>
    <submittedName>
        <fullName evidence="7">Helicase</fullName>
    </submittedName>
</protein>
<dbReference type="SUPFAM" id="SSF52540">
    <property type="entry name" value="P-loop containing nucleoside triphosphate hydrolases"/>
    <property type="match status" value="2"/>
</dbReference>
<dbReference type="PANTHER" id="PTHR47961">
    <property type="entry name" value="DNA POLYMERASE THETA, PUTATIVE (AFU_ORTHOLOGUE AFUA_1G05260)-RELATED"/>
    <property type="match status" value="1"/>
</dbReference>
<dbReference type="PROSITE" id="PS51192">
    <property type="entry name" value="HELICASE_ATP_BIND_1"/>
    <property type="match status" value="1"/>
</dbReference>